<reference evidence="3" key="1">
    <citation type="journal article" date="2020" name="Nature">
        <title>Giant virus diversity and host interactions through global metagenomics.</title>
        <authorList>
            <person name="Schulz F."/>
            <person name="Roux S."/>
            <person name="Paez-Espino D."/>
            <person name="Jungbluth S."/>
            <person name="Walsh D.A."/>
            <person name="Denef V.J."/>
            <person name="McMahon K.D."/>
            <person name="Konstantinidis K.T."/>
            <person name="Eloe-Fadrosh E.A."/>
            <person name="Kyrpides N.C."/>
            <person name="Woyke T."/>
        </authorList>
    </citation>
    <scope>NUCLEOTIDE SEQUENCE</scope>
    <source>
        <strain evidence="3">GVMAG-S-1035085-51</strain>
    </source>
</reference>
<dbReference type="EMBL" id="MN740616">
    <property type="protein sequence ID" value="QHU35943.1"/>
    <property type="molecule type" value="Genomic_DNA"/>
</dbReference>
<sequence length="317" mass="37007">MSSSESVSKHKYKAKKVESSDFDTESESESESDIEVDVLGINGLVRKNNTCYLNSLLQIMTHIPCIVSYFKKQFKKNLIVDEESSLSELLHKLIDVQFNNTNSKITPSTIIKWLKNNTYFNVHEQQDCHEVLMIILDKLHQELKYKLVFKTDITDIRLKNGFKYLNEEYSYIYEQFYGMYNIDDKTCEPNSNLILDIPETNNSNESITLEDCISASKISINVYPNILIIMLKRYQEVNGKIIKRLTKVLYSESLIFESKTYQLEGVIIHNGSRITDGHYTAISKHYDSYYKFNDKLCYKVKSSFDKNAYMLFYSLVN</sequence>
<dbReference type="GO" id="GO:0005634">
    <property type="term" value="C:nucleus"/>
    <property type="evidence" value="ECO:0007669"/>
    <property type="project" value="TreeGrafter"/>
</dbReference>
<feature type="region of interest" description="Disordered" evidence="1">
    <location>
        <begin position="1"/>
        <end position="28"/>
    </location>
</feature>
<dbReference type="InterPro" id="IPR028889">
    <property type="entry name" value="USP"/>
</dbReference>
<proteinExistence type="predicted"/>
<organism evidence="3">
    <name type="scientific">viral metagenome</name>
    <dbReference type="NCBI Taxonomy" id="1070528"/>
    <lineage>
        <taxon>unclassified sequences</taxon>
        <taxon>metagenomes</taxon>
        <taxon>organismal metagenomes</taxon>
    </lineage>
</organism>
<dbReference type="GO" id="GO:0016579">
    <property type="term" value="P:protein deubiquitination"/>
    <property type="evidence" value="ECO:0007669"/>
    <property type="project" value="InterPro"/>
</dbReference>
<dbReference type="InterPro" id="IPR038765">
    <property type="entry name" value="Papain-like_cys_pep_sf"/>
</dbReference>
<dbReference type="GO" id="GO:0004843">
    <property type="term" value="F:cysteine-type deubiquitinase activity"/>
    <property type="evidence" value="ECO:0007669"/>
    <property type="project" value="InterPro"/>
</dbReference>
<dbReference type="GO" id="GO:0005829">
    <property type="term" value="C:cytosol"/>
    <property type="evidence" value="ECO:0007669"/>
    <property type="project" value="TreeGrafter"/>
</dbReference>
<dbReference type="SUPFAM" id="SSF54001">
    <property type="entry name" value="Cysteine proteinases"/>
    <property type="match status" value="1"/>
</dbReference>
<dbReference type="InterPro" id="IPR050164">
    <property type="entry name" value="Peptidase_C19"/>
</dbReference>
<dbReference type="Gene3D" id="3.90.70.10">
    <property type="entry name" value="Cysteine proteinases"/>
    <property type="match status" value="1"/>
</dbReference>
<dbReference type="AlphaFoldDB" id="A0A6C0M097"/>
<name>A0A6C0M097_9ZZZZ</name>
<accession>A0A6C0M097</accession>
<feature type="domain" description="USP" evidence="2">
    <location>
        <begin position="42"/>
        <end position="316"/>
    </location>
</feature>
<evidence type="ECO:0000313" key="3">
    <source>
        <dbReference type="EMBL" id="QHU35943.1"/>
    </source>
</evidence>
<evidence type="ECO:0000256" key="1">
    <source>
        <dbReference type="SAM" id="MobiDB-lite"/>
    </source>
</evidence>
<dbReference type="InterPro" id="IPR018200">
    <property type="entry name" value="USP_CS"/>
</dbReference>
<protein>
    <recommendedName>
        <fullName evidence="2">USP domain-containing protein</fullName>
    </recommendedName>
</protein>
<dbReference type="PROSITE" id="PS00973">
    <property type="entry name" value="USP_2"/>
    <property type="match status" value="1"/>
</dbReference>
<dbReference type="Pfam" id="PF00443">
    <property type="entry name" value="UCH"/>
    <property type="match status" value="1"/>
</dbReference>
<evidence type="ECO:0000259" key="2">
    <source>
        <dbReference type="PROSITE" id="PS50235"/>
    </source>
</evidence>
<dbReference type="InterPro" id="IPR001394">
    <property type="entry name" value="Peptidase_C19_UCH"/>
</dbReference>
<dbReference type="PROSITE" id="PS50235">
    <property type="entry name" value="USP_3"/>
    <property type="match status" value="1"/>
</dbReference>
<dbReference type="PANTHER" id="PTHR24006">
    <property type="entry name" value="UBIQUITIN CARBOXYL-TERMINAL HYDROLASE"/>
    <property type="match status" value="1"/>
</dbReference>